<evidence type="ECO:0000313" key="3">
    <source>
        <dbReference type="Proteomes" id="UP000011910"/>
    </source>
</evidence>
<dbReference type="STRING" id="1279009.ADICEAN_01968"/>
<protein>
    <submittedName>
        <fullName evidence="2">Uncharacterized protein</fullName>
    </submittedName>
</protein>
<evidence type="ECO:0000256" key="1">
    <source>
        <dbReference type="SAM" id="MobiDB-lite"/>
    </source>
</evidence>
<dbReference type="EMBL" id="AODQ01000042">
    <property type="protein sequence ID" value="EMR02874.1"/>
    <property type="molecule type" value="Genomic_DNA"/>
</dbReference>
<reference evidence="2 3" key="1">
    <citation type="journal article" date="2013" name="Genome Announc.">
        <title>Draft Genome Sequence of Cesiribacter andamanensis Strain AMV16T, Isolated from a Soil Sample from a Mud Volcano in the Andaman Islands, India.</title>
        <authorList>
            <person name="Shivaji S."/>
            <person name="Ara S."/>
            <person name="Begum Z."/>
            <person name="Srinivas T.N."/>
            <person name="Singh A."/>
            <person name="Kumar Pinnaka A."/>
        </authorList>
    </citation>
    <scope>NUCLEOTIDE SEQUENCE [LARGE SCALE GENOMIC DNA]</scope>
    <source>
        <strain evidence="2 3">AMV16</strain>
    </source>
</reference>
<feature type="compositionally biased region" description="Basic and acidic residues" evidence="1">
    <location>
        <begin position="316"/>
        <end position="328"/>
    </location>
</feature>
<accession>M7NWQ0</accession>
<name>M7NWQ0_9BACT</name>
<evidence type="ECO:0000313" key="2">
    <source>
        <dbReference type="EMBL" id="EMR02874.1"/>
    </source>
</evidence>
<gene>
    <name evidence="2" type="ORF">ADICEAN_01968</name>
</gene>
<dbReference type="eggNOG" id="ENOG50339YP">
    <property type="taxonomic scope" value="Bacteria"/>
</dbReference>
<feature type="region of interest" description="Disordered" evidence="1">
    <location>
        <begin position="303"/>
        <end position="346"/>
    </location>
</feature>
<organism evidence="2 3">
    <name type="scientific">Cesiribacter andamanensis AMV16</name>
    <dbReference type="NCBI Taxonomy" id="1279009"/>
    <lineage>
        <taxon>Bacteria</taxon>
        <taxon>Pseudomonadati</taxon>
        <taxon>Bacteroidota</taxon>
        <taxon>Cytophagia</taxon>
        <taxon>Cytophagales</taxon>
        <taxon>Cesiribacteraceae</taxon>
        <taxon>Cesiribacter</taxon>
    </lineage>
</organism>
<keyword evidence="3" id="KW-1185">Reference proteome</keyword>
<dbReference type="Proteomes" id="UP000011910">
    <property type="component" value="Unassembled WGS sequence"/>
</dbReference>
<dbReference type="AlphaFoldDB" id="M7NWQ0"/>
<comment type="caution">
    <text evidence="2">The sequence shown here is derived from an EMBL/GenBank/DDBJ whole genome shotgun (WGS) entry which is preliminary data.</text>
</comment>
<sequence>MLLLAAAPRLQAQEGERRMQEKSPDSQVTKLEDVKRSPFRGILNRITLGGSVGYGMNHYRQRIPGSVVRQGTQHYLLSDGSPAGYQHWLNQPRFNPLVVPGDADEQVRGDTTALRMTGMGNSLPLSLDVHVVLADRFRLGGGLGFELFSINNLDFKNDGELLQQYQSSVKTAMAWRWYGMAGARIIRWQYWDHTVDFRLGKKNFLSKFDQAAVNEGLFYNLGVTMERHYSEYFRFTFRPSLEWHSFTTSTGDLPELKTNVPSLYLQAGISINYPRLPRCPMNGCQTQLEHVHYGKEFRGQPLHRWQNPKYGQNHPELQRNLRRRKDDTEQQLQKRPKRRQGFLWFR</sequence>
<proteinExistence type="predicted"/>